<dbReference type="AlphaFoldDB" id="A0A5N5K1A6"/>
<reference evidence="4" key="1">
    <citation type="journal article" date="2019" name="Gigascience">
        <title>De novo genome assembly of the endangered Acer yangbiense, a plant species with extremely small populations endemic to Yunnan Province, China.</title>
        <authorList>
            <person name="Yang J."/>
            <person name="Wariss H.M."/>
            <person name="Tao L."/>
            <person name="Zhang R."/>
            <person name="Yun Q."/>
            <person name="Hollingsworth P."/>
            <person name="Dao Z."/>
            <person name="Luo G."/>
            <person name="Guo H."/>
            <person name="Ma Y."/>
            <person name="Sun W."/>
        </authorList>
    </citation>
    <scope>NUCLEOTIDE SEQUENCE [LARGE SCALE GENOMIC DNA]</scope>
    <source>
        <strain evidence="4">cv. br00</strain>
    </source>
</reference>
<name>A0A5N5K1A6_9ROSI</name>
<sequence length="1083" mass="119967">MDVKPGRKRRLELVPHDGGGGGGGGEGGEGVVVYKFKILLPNGMAVIVILPDPKPEMWVQDFIGLVKREYTLAQRGSSPSMKKKRTLNWESGSWSVEDENGKSMRQRLKFKAFEPHKCHILRLHDGSSAEVSDTFENMWDLTPDTELLRELPEEYTFETALADLIDISLQAVWSNGENGRKRISVDIMKDKISIFDTGPGMDASDENSIVKWGKMGASLHRSFKAKAIGVKPPYLIPYFGMFGYGGPIATMHLGRRALVSSKTKESKKVYTLHLEREALLRSSGSETTWKTSGGMRDPSEDEIGKSPQGSFTKVEILEPNVRDVDIFQLQCKLKDIYFPYIQCDEVSKSGKTTRPVEFQVLYVAVLAFEYVSLPAFEYVAALDFECPWNIIWYTCTFNSVNDCKVNGVDLAEIDGGEVSITNLHSCNGPEFIFQLHFSIKQDVASTRSSGSRASQEANARIKCVYFPISEGKENIEKILENLKDQGCGNGESFETFTHVSIRRLGCLLPDARFEKATCIDTLMELQSGHPSMLHSGETLPGDANLCTHVQLLAPQIMRYQYSAETVVYAETDAGFNPTPSKTDLAHHNPFTIALKNFSHKTPEKEKVNVDISRDDKLLSPSHLEKEYEEWILQMHSQYDTEVGAGEDDGVLVVGPTNKIPGISSDVVRVHDTLTRKGTIWKRGQKIKVLKGAGPGFHNKNVYLTLEHILIEGAQGDAGGGACIICRPLDIAEENGCVLSVKDGKLDIRSSISIPISVIDSGKKQVQKAPSTIEVLGRKHCRELGIDGGHVDDIEKYDELIGNSERQVKVLNEEKTEIEEFVSGLQASMEPTSNNSNCVLTKEEILVQIESRNHSAAAILCQCYRSLLLREPQNHLTEGIFGLVALLGTVGTSKLSRILAEFLGEDQMLAVVCRSKETASAFAQSISGRFLVMCLEDIRPYTGELECGDPQRKLKLSDPTLQSGNVPSGFIGYAANMTGACIRHGAVSLDGGMIRVIENGIMSLGCWDSEICFPVGTLENEMNLAPERMKIKMQLEAGMEMLQSIKGKIQHATRLREKAIKKLKKMSKNYNELMDQVEAVESRK</sequence>
<evidence type="ECO:0000313" key="4">
    <source>
        <dbReference type="Proteomes" id="UP000326939"/>
    </source>
</evidence>
<evidence type="ECO:0000256" key="1">
    <source>
        <dbReference type="SAM" id="Coils"/>
    </source>
</evidence>
<comment type="caution">
    <text evidence="3">The sequence shown here is derived from an EMBL/GenBank/DDBJ whole genome shotgun (WGS) entry which is preliminary data.</text>
</comment>
<dbReference type="EMBL" id="VDCV01000015">
    <property type="protein sequence ID" value="KAB5524656.1"/>
    <property type="molecule type" value="Genomic_DNA"/>
</dbReference>
<feature type="compositionally biased region" description="Basic and acidic residues" evidence="2">
    <location>
        <begin position="1"/>
        <end position="15"/>
    </location>
</feature>
<protein>
    <submittedName>
        <fullName evidence="3">Uncharacterized protein</fullName>
    </submittedName>
</protein>
<dbReference type="SUPFAM" id="SSF55874">
    <property type="entry name" value="ATPase domain of HSP90 chaperone/DNA topoisomerase II/histidine kinase"/>
    <property type="match status" value="1"/>
</dbReference>
<accession>A0A5N5K1A6</accession>
<dbReference type="PANTHER" id="PTHR33566">
    <property type="entry name" value="EN/SPM-LIKE TRANSPOSON-RELATED"/>
    <property type="match status" value="1"/>
</dbReference>
<feature type="coiled-coil region" evidence="1">
    <location>
        <begin position="1048"/>
        <end position="1082"/>
    </location>
</feature>
<dbReference type="InterPro" id="IPR036890">
    <property type="entry name" value="HATPase_C_sf"/>
</dbReference>
<evidence type="ECO:0000313" key="3">
    <source>
        <dbReference type="EMBL" id="KAB5524656.1"/>
    </source>
</evidence>
<dbReference type="Proteomes" id="UP000326939">
    <property type="component" value="Chromosome 15"/>
</dbReference>
<keyword evidence="1" id="KW-0175">Coiled coil</keyword>
<keyword evidence="4" id="KW-1185">Reference proteome</keyword>
<dbReference type="PANTHER" id="PTHR33566:SF1">
    <property type="entry name" value="EN_SPM-LIKE TRANSPOSON-RELATED"/>
    <property type="match status" value="1"/>
</dbReference>
<proteinExistence type="predicted"/>
<feature type="region of interest" description="Disordered" evidence="2">
    <location>
        <begin position="1"/>
        <end position="25"/>
    </location>
</feature>
<feature type="region of interest" description="Disordered" evidence="2">
    <location>
        <begin position="286"/>
        <end position="307"/>
    </location>
</feature>
<dbReference type="Gene3D" id="3.30.565.10">
    <property type="entry name" value="Histidine kinase-like ATPase, C-terminal domain"/>
    <property type="match status" value="1"/>
</dbReference>
<evidence type="ECO:0000256" key="2">
    <source>
        <dbReference type="SAM" id="MobiDB-lite"/>
    </source>
</evidence>
<organism evidence="3 4">
    <name type="scientific">Salix brachista</name>
    <dbReference type="NCBI Taxonomy" id="2182728"/>
    <lineage>
        <taxon>Eukaryota</taxon>
        <taxon>Viridiplantae</taxon>
        <taxon>Streptophyta</taxon>
        <taxon>Embryophyta</taxon>
        <taxon>Tracheophyta</taxon>
        <taxon>Spermatophyta</taxon>
        <taxon>Magnoliopsida</taxon>
        <taxon>eudicotyledons</taxon>
        <taxon>Gunneridae</taxon>
        <taxon>Pentapetalae</taxon>
        <taxon>rosids</taxon>
        <taxon>fabids</taxon>
        <taxon>Malpighiales</taxon>
        <taxon>Salicaceae</taxon>
        <taxon>Saliceae</taxon>
        <taxon>Salix</taxon>
    </lineage>
</organism>
<dbReference type="Pfam" id="PF13589">
    <property type="entry name" value="HATPase_c_3"/>
    <property type="match status" value="1"/>
</dbReference>
<gene>
    <name evidence="3" type="ORF">DKX38_022405</name>
</gene>